<evidence type="ECO:0000313" key="1">
    <source>
        <dbReference type="EMBL" id="ASF46990.1"/>
    </source>
</evidence>
<dbReference type="KEGG" id="mpsy:CEK71_13425"/>
<reference evidence="1 2" key="1">
    <citation type="submission" date="2017-06" db="EMBL/GenBank/DDBJ databases">
        <title>Genome Sequencing of the methanotroph Methylovulum psychrotolerants str. HV10-M2 isolated from a high-altitude environment.</title>
        <authorList>
            <person name="Mateos-Rivera A."/>
        </authorList>
    </citation>
    <scope>NUCLEOTIDE SEQUENCE [LARGE SCALE GENOMIC DNA]</scope>
    <source>
        <strain evidence="1 2">HV10_M2</strain>
    </source>
</reference>
<dbReference type="AlphaFoldDB" id="A0A1Z4C0F0"/>
<dbReference type="RefSeq" id="WP_088619862.1">
    <property type="nucleotide sequence ID" value="NZ_CP022129.1"/>
</dbReference>
<evidence type="ECO:0008006" key="3">
    <source>
        <dbReference type="Google" id="ProtNLM"/>
    </source>
</evidence>
<keyword evidence="2" id="KW-1185">Reference proteome</keyword>
<accession>A0A1Z4C0F0</accession>
<gene>
    <name evidence="1" type="ORF">CEK71_13425</name>
</gene>
<proteinExistence type="predicted"/>
<protein>
    <recommendedName>
        <fullName evidence="3">Tail fiber protein</fullName>
    </recommendedName>
</protein>
<dbReference type="Proteomes" id="UP000197019">
    <property type="component" value="Chromosome"/>
</dbReference>
<name>A0A1Z4C0F0_9GAMM</name>
<dbReference type="EMBL" id="CP022129">
    <property type="protein sequence ID" value="ASF46990.1"/>
    <property type="molecule type" value="Genomic_DNA"/>
</dbReference>
<sequence length="500" mass="51075">MAAQDYIDAIDPSKPQDFDEVAGTIPTISSVRNNFTSIKQAIQAVLDLVSGLSAPSLSSMMLTGIGFASSALIVATDNALVALGKLQAQISLRATIDSPALTGTPTAPTAPTLTSTMQIATTEFATLADAAVLSAAKTYTDTATTGLLQDCGTYDASGNIWPSSGGSGTSGAILKGDVWYLSVGGTLGGVYYESHTSIRALTDTPGQTAANWAVLEGAFGYVPENISNKSNSTGDIASTSKYPVWAILVSWANSVYQPINAKLSAIAALAATNGYAIVGNGSTFVLQLLGNAAGKSVGATSADVASGDRGLPSGGTTGQVLSKINSTDYNVQWSTVSAGSSIILGYALFNMNFQNTTGSSTVLTYVQSLSNWSNLTGFSPPPASSSSPANNHGVFTLPVGTFIIKATGQLSNGGINFNFVIADHNMLTIVSASLHQKVQQGGTPTSSVPTNLVGTFLLTLSGTTNLYINGNGVGDGTVAGTSFNTSSSACWLVFEVLKVN</sequence>
<organism evidence="1 2">
    <name type="scientific">Methylovulum psychrotolerans</name>
    <dbReference type="NCBI Taxonomy" id="1704499"/>
    <lineage>
        <taxon>Bacteria</taxon>
        <taxon>Pseudomonadati</taxon>
        <taxon>Pseudomonadota</taxon>
        <taxon>Gammaproteobacteria</taxon>
        <taxon>Methylococcales</taxon>
        <taxon>Methylococcaceae</taxon>
        <taxon>Methylovulum</taxon>
    </lineage>
</organism>
<evidence type="ECO:0000313" key="2">
    <source>
        <dbReference type="Proteomes" id="UP000197019"/>
    </source>
</evidence>
<dbReference type="OrthoDB" id="1375168at2"/>